<evidence type="ECO:0000313" key="3">
    <source>
        <dbReference type="Proteomes" id="UP000604046"/>
    </source>
</evidence>
<sequence length="599" mass="65325">MMAQGSEADPFLLDVIHLLGRYTDTARDALAAELVDDRSDRWDQPAAALAVGTDCSQEEEAMRQRGLEEEQSVLKALDRFNSMSSAENRRWITGSNELLQMYLAARRQELDVVRRCFTDAESKAKFTSAVTDRTNAHLGPLAKKLPSSAPQPDVDVASTRQAWAKEVSQGIVASLRKEWRSGQKEILQLLAKDMRAAIQHMTAALKTHLVTQQKMSESAASAWSSQITKVQQRLAQVVRACRLAFEAMLQAELKEVSRYTARQKEFFQREVQRAREADAEDSNARAAQIKKLKLALAKWQKQYMSDALRRAQEAQAMKAAKETDLADGLVFLDQKGSEWLDAQMPTLKEQAREEAEAALEGFGDEKAEHLPAVQQEILGRLAAESALDRLEACGIVLEHLWEESSTQDAWNFLHGLEEEIPCTAAAVALYEEHLAQHGIFAPLGGSLVTSSALEEAEAAAASAVLAPAKQETAAKRQSSAAASLAKREPSVPPLPPAAVATPTVIMPKAPEPKAGGYPSGPSRVAPAAAPKAAAKPVVVWVDVNPRAWQKTSLNGHSGISFQGFDGNQDAKPWLPYVKDRAASDERVAVLILLGPQPVP</sequence>
<feature type="region of interest" description="Disordered" evidence="1">
    <location>
        <begin position="476"/>
        <end position="499"/>
    </location>
</feature>
<keyword evidence="3" id="KW-1185">Reference proteome</keyword>
<protein>
    <submittedName>
        <fullName evidence="2">Uncharacterized protein</fullName>
    </submittedName>
</protein>
<reference evidence="2" key="1">
    <citation type="submission" date="2021-02" db="EMBL/GenBank/DDBJ databases">
        <authorList>
            <person name="Dougan E. K."/>
            <person name="Rhodes N."/>
            <person name="Thang M."/>
            <person name="Chan C."/>
        </authorList>
    </citation>
    <scope>NUCLEOTIDE SEQUENCE</scope>
</reference>
<dbReference type="Proteomes" id="UP000604046">
    <property type="component" value="Unassembled WGS sequence"/>
</dbReference>
<proteinExistence type="predicted"/>
<organism evidence="2 3">
    <name type="scientific">Symbiodinium natans</name>
    <dbReference type="NCBI Taxonomy" id="878477"/>
    <lineage>
        <taxon>Eukaryota</taxon>
        <taxon>Sar</taxon>
        <taxon>Alveolata</taxon>
        <taxon>Dinophyceae</taxon>
        <taxon>Suessiales</taxon>
        <taxon>Symbiodiniaceae</taxon>
        <taxon>Symbiodinium</taxon>
    </lineage>
</organism>
<accession>A0A812RC26</accession>
<dbReference type="EMBL" id="CAJNDS010002317">
    <property type="protein sequence ID" value="CAE7428295.1"/>
    <property type="molecule type" value="Genomic_DNA"/>
</dbReference>
<dbReference type="AlphaFoldDB" id="A0A812RC26"/>
<dbReference type="OrthoDB" id="442798at2759"/>
<comment type="caution">
    <text evidence="2">The sequence shown here is derived from an EMBL/GenBank/DDBJ whole genome shotgun (WGS) entry which is preliminary data.</text>
</comment>
<name>A0A812RC26_9DINO</name>
<gene>
    <name evidence="2" type="ORF">SNAT2548_LOCUS23283</name>
</gene>
<evidence type="ECO:0000313" key="2">
    <source>
        <dbReference type="EMBL" id="CAE7428295.1"/>
    </source>
</evidence>
<evidence type="ECO:0000256" key="1">
    <source>
        <dbReference type="SAM" id="MobiDB-lite"/>
    </source>
</evidence>